<proteinExistence type="predicted"/>
<dbReference type="EMBL" id="VJMH01000082">
    <property type="protein sequence ID" value="KAF0719251.1"/>
    <property type="molecule type" value="Genomic_DNA"/>
</dbReference>
<reference evidence="3 4" key="1">
    <citation type="submission" date="2019-03" db="EMBL/GenBank/DDBJ databases">
        <authorList>
            <person name="Gaulin E."/>
            <person name="Dumas B."/>
        </authorList>
    </citation>
    <scope>NUCLEOTIDE SEQUENCE [LARGE SCALE GENOMIC DNA]</scope>
    <source>
        <strain evidence="3">CBS 568.67</strain>
    </source>
</reference>
<accession>A0A485K4J5</accession>
<reference evidence="2" key="2">
    <citation type="submission" date="2019-06" db="EMBL/GenBank/DDBJ databases">
        <title>Genomics analysis of Aphanomyces spp. identifies a new class of oomycete effector associated with host adaptation.</title>
        <authorList>
            <person name="Gaulin E."/>
        </authorList>
    </citation>
    <scope>NUCLEOTIDE SEQUENCE</scope>
    <source>
        <strain evidence="2">CBS 578.67</strain>
    </source>
</reference>
<dbReference type="AlphaFoldDB" id="A0A485K4J5"/>
<gene>
    <name evidence="3" type="primary">Aste57867_1174</name>
    <name evidence="2" type="ORF">As57867_001173</name>
    <name evidence="3" type="ORF">ASTE57867_1174</name>
</gene>
<name>A0A485K4J5_9STRA</name>
<evidence type="ECO:0000256" key="1">
    <source>
        <dbReference type="SAM" id="MobiDB-lite"/>
    </source>
</evidence>
<evidence type="ECO:0000313" key="3">
    <source>
        <dbReference type="EMBL" id="VFT78394.1"/>
    </source>
</evidence>
<feature type="region of interest" description="Disordered" evidence="1">
    <location>
        <begin position="1"/>
        <end position="39"/>
    </location>
</feature>
<evidence type="ECO:0000313" key="2">
    <source>
        <dbReference type="EMBL" id="KAF0719251.1"/>
    </source>
</evidence>
<dbReference type="Proteomes" id="UP000332933">
    <property type="component" value="Unassembled WGS sequence"/>
</dbReference>
<dbReference type="EMBL" id="CAADRA010000082">
    <property type="protein sequence ID" value="VFT78394.1"/>
    <property type="molecule type" value="Genomic_DNA"/>
</dbReference>
<keyword evidence="4" id="KW-1185">Reference proteome</keyword>
<evidence type="ECO:0000313" key="4">
    <source>
        <dbReference type="Proteomes" id="UP000332933"/>
    </source>
</evidence>
<organism evidence="3 4">
    <name type="scientific">Aphanomyces stellatus</name>
    <dbReference type="NCBI Taxonomy" id="120398"/>
    <lineage>
        <taxon>Eukaryota</taxon>
        <taxon>Sar</taxon>
        <taxon>Stramenopiles</taxon>
        <taxon>Oomycota</taxon>
        <taxon>Saprolegniomycetes</taxon>
        <taxon>Saprolegniales</taxon>
        <taxon>Verrucalvaceae</taxon>
        <taxon>Aphanomyces</taxon>
    </lineage>
</organism>
<feature type="compositionally biased region" description="Low complexity" evidence="1">
    <location>
        <begin position="12"/>
        <end position="25"/>
    </location>
</feature>
<protein>
    <submittedName>
        <fullName evidence="3">Aste57867_1174 protein</fullName>
    </submittedName>
</protein>
<sequence>MATTARRVSCQSLSASSNSSNSNSSTIDEDDPKQANRRRHMERQRLLRIKNKTTHASLVQEAADLEAAVHVAMQNKVARGPAMLLWRDVAEAIRDARDASVKTNRQLKSRVHAVQTLAEELRVWLSRHGTIIPLGLDPTGQTWRDVTLLGSNVSRHVGKEWITKRMLLNAEHVFEAHGFPGNVRDVFFDTAVAPAEDVGVRYIMRGQSTTGLPLDVLLAMYRQHMCEITTLDLTIGDIEANKMGMCETRIEETDTTVLHQAIRHHAQLDEVTHMLVGIYRKSDDRAIIVVNNILEDEAMSSHMAAMTQRPVQIWFEFQQTAPTTTHARFLGLFGSACRHKVPLPLALEATTWGVDATQWEMDDENGWEAKVTQQIHNAWRWTLESTMRRKAAIAMRFLQSMDAASIE</sequence>